<keyword evidence="9" id="KW-1185">Reference proteome</keyword>
<evidence type="ECO:0000256" key="4">
    <source>
        <dbReference type="ARBA" id="ARBA00023110"/>
    </source>
</evidence>
<keyword evidence="5" id="KW-0413">Isomerase</keyword>
<evidence type="ECO:0000256" key="1">
    <source>
        <dbReference type="ARBA" id="ARBA00000971"/>
    </source>
</evidence>
<feature type="domain" description="PpiC" evidence="7">
    <location>
        <begin position="150"/>
        <end position="264"/>
    </location>
</feature>
<dbReference type="PANTHER" id="PTHR47245">
    <property type="entry name" value="PEPTIDYLPROLYL ISOMERASE"/>
    <property type="match status" value="1"/>
</dbReference>
<sequence>MLRNIIFLLIIVVMAGCSGDSDDIGIVARVNEAPIYLTQLEFQHDQFQADSVGTYVPSVEKLRNEYGDILADLVVQELVVQDLVRRDMAVTDEEVQKAEEVVRADYPEGAFEQVLVEEYIDLKSWRRQLKYYLAQKKLFQQVLRAQIKIDYKEAEAYYREHISDFYLPESMRILVVRGPSRELVVRAVEKFSQDQNQMDLATAFGEVETREVVVREGRLSAAWRSALEGLKPGQSSDVLTDRLGFEALVLLERSEAKVLAPAQAYPLVEEALLERKLHDAFDAWLSENLATATITVSEHLLAEAMEKDEAEAVEPDMSAIQENMEESGSDVSTEGALGN</sequence>
<dbReference type="Gene3D" id="3.10.50.40">
    <property type="match status" value="1"/>
</dbReference>
<organism evidence="8 9">
    <name type="scientific">Pseudodesulfovibrio nedwellii</name>
    <dbReference type="NCBI Taxonomy" id="2973072"/>
    <lineage>
        <taxon>Bacteria</taxon>
        <taxon>Pseudomonadati</taxon>
        <taxon>Thermodesulfobacteriota</taxon>
        <taxon>Desulfovibrionia</taxon>
        <taxon>Desulfovibrionales</taxon>
        <taxon>Desulfovibrionaceae</taxon>
    </lineage>
</organism>
<protein>
    <recommendedName>
        <fullName evidence="2">peptidylprolyl isomerase</fullName>
        <ecNumber evidence="2">5.2.1.8</ecNumber>
    </recommendedName>
</protein>
<feature type="region of interest" description="Disordered" evidence="6">
    <location>
        <begin position="308"/>
        <end position="339"/>
    </location>
</feature>
<evidence type="ECO:0000256" key="2">
    <source>
        <dbReference type="ARBA" id="ARBA00013194"/>
    </source>
</evidence>
<dbReference type="InterPro" id="IPR000297">
    <property type="entry name" value="PPIase_PpiC"/>
</dbReference>
<dbReference type="PANTHER" id="PTHR47245:SF1">
    <property type="entry name" value="FOLDASE PROTEIN PRSA"/>
    <property type="match status" value="1"/>
</dbReference>
<gene>
    <name evidence="8" type="ORF">SYK_04460</name>
</gene>
<keyword evidence="4" id="KW-0697">Rotamase</keyword>
<dbReference type="RefSeq" id="WP_281762010.1">
    <property type="nucleotide sequence ID" value="NZ_AP026709.1"/>
</dbReference>
<dbReference type="InterPro" id="IPR050245">
    <property type="entry name" value="PrsA_foldase"/>
</dbReference>
<name>A0ABM8AX36_9BACT</name>
<reference evidence="8 9" key="1">
    <citation type="submission" date="2022-08" db="EMBL/GenBank/DDBJ databases">
        <title>Genome Sequence of the sulphate-reducing bacterium, Pseudodesulfovibrio sp. SYK.</title>
        <authorList>
            <person name="Kondo R."/>
            <person name="Kataoka T."/>
        </authorList>
    </citation>
    <scope>NUCLEOTIDE SEQUENCE [LARGE SCALE GENOMIC DNA]</scope>
    <source>
        <strain evidence="8 9">SYK</strain>
    </source>
</reference>
<dbReference type="InterPro" id="IPR046357">
    <property type="entry name" value="PPIase_dom_sf"/>
</dbReference>
<evidence type="ECO:0000313" key="8">
    <source>
        <dbReference type="EMBL" id="BDQ36086.1"/>
    </source>
</evidence>
<dbReference type="Pfam" id="PF13145">
    <property type="entry name" value="Rotamase_2"/>
    <property type="match status" value="1"/>
</dbReference>
<evidence type="ECO:0000259" key="7">
    <source>
        <dbReference type="Pfam" id="PF13145"/>
    </source>
</evidence>
<dbReference type="Proteomes" id="UP001317742">
    <property type="component" value="Chromosome"/>
</dbReference>
<comment type="catalytic activity">
    <reaction evidence="1">
        <text>[protein]-peptidylproline (omega=180) = [protein]-peptidylproline (omega=0)</text>
        <dbReference type="Rhea" id="RHEA:16237"/>
        <dbReference type="Rhea" id="RHEA-COMP:10747"/>
        <dbReference type="Rhea" id="RHEA-COMP:10748"/>
        <dbReference type="ChEBI" id="CHEBI:83833"/>
        <dbReference type="ChEBI" id="CHEBI:83834"/>
        <dbReference type="EC" id="5.2.1.8"/>
    </reaction>
</comment>
<dbReference type="Gene3D" id="1.10.4030.10">
    <property type="entry name" value="Porin chaperone SurA, peptide-binding domain"/>
    <property type="match status" value="1"/>
</dbReference>
<keyword evidence="3" id="KW-0732">Signal</keyword>
<evidence type="ECO:0000313" key="9">
    <source>
        <dbReference type="Proteomes" id="UP001317742"/>
    </source>
</evidence>
<dbReference type="InterPro" id="IPR027304">
    <property type="entry name" value="Trigger_fact/SurA_dom_sf"/>
</dbReference>
<evidence type="ECO:0000256" key="3">
    <source>
        <dbReference type="ARBA" id="ARBA00022729"/>
    </source>
</evidence>
<dbReference type="EC" id="5.2.1.8" evidence="2"/>
<accession>A0ABM8AX36</accession>
<evidence type="ECO:0000256" key="6">
    <source>
        <dbReference type="SAM" id="MobiDB-lite"/>
    </source>
</evidence>
<dbReference type="SUPFAM" id="SSF109998">
    <property type="entry name" value="Triger factor/SurA peptide-binding domain-like"/>
    <property type="match status" value="1"/>
</dbReference>
<proteinExistence type="predicted"/>
<evidence type="ECO:0000256" key="5">
    <source>
        <dbReference type="ARBA" id="ARBA00023235"/>
    </source>
</evidence>
<dbReference type="EMBL" id="AP026709">
    <property type="protein sequence ID" value="BDQ36086.1"/>
    <property type="molecule type" value="Genomic_DNA"/>
</dbReference>
<dbReference type="PROSITE" id="PS51257">
    <property type="entry name" value="PROKAR_LIPOPROTEIN"/>
    <property type="match status" value="1"/>
</dbReference>